<dbReference type="PROSITE" id="PS51257">
    <property type="entry name" value="PROKAR_LIPOPROTEIN"/>
    <property type="match status" value="1"/>
</dbReference>
<dbReference type="KEGG" id="gak:X907_0359"/>
<dbReference type="Pfam" id="PF16655">
    <property type="entry name" value="PhoD_N"/>
    <property type="match status" value="1"/>
</dbReference>
<keyword evidence="2" id="KW-1185">Reference proteome</keyword>
<dbReference type="InterPro" id="IPR018946">
    <property type="entry name" value="PhoD-like_MPP"/>
</dbReference>
<organism evidence="1 2">
    <name type="scientific">Glycocaulis alkaliphilus</name>
    <dbReference type="NCBI Taxonomy" id="1434191"/>
    <lineage>
        <taxon>Bacteria</taxon>
        <taxon>Pseudomonadati</taxon>
        <taxon>Pseudomonadota</taxon>
        <taxon>Alphaproteobacteria</taxon>
        <taxon>Maricaulales</taxon>
        <taxon>Maricaulaceae</taxon>
        <taxon>Glycocaulis</taxon>
    </lineage>
</organism>
<dbReference type="Pfam" id="PF09423">
    <property type="entry name" value="PhoD"/>
    <property type="match status" value="1"/>
</dbReference>
<dbReference type="PANTHER" id="PTHR43606">
    <property type="entry name" value="PHOSPHATASE, PUTATIVE (AFU_ORTHOLOGUE AFUA_6G08710)-RELATED"/>
    <property type="match status" value="1"/>
</dbReference>
<name>A0A3T0E6R4_9PROT</name>
<dbReference type="RefSeq" id="WP_127565349.1">
    <property type="nucleotide sequence ID" value="NZ_BMFB01000006.1"/>
</dbReference>
<accession>A0A3T0E6R4</accession>
<dbReference type="PROSITE" id="PS51318">
    <property type="entry name" value="TAT"/>
    <property type="match status" value="1"/>
</dbReference>
<gene>
    <name evidence="1" type="ORF">X907_0359</name>
</gene>
<dbReference type="InterPro" id="IPR029052">
    <property type="entry name" value="Metallo-depent_PP-like"/>
</dbReference>
<dbReference type="Proteomes" id="UP000286954">
    <property type="component" value="Chromosome"/>
</dbReference>
<dbReference type="Gene3D" id="3.60.21.70">
    <property type="entry name" value="PhoD-like phosphatase"/>
    <property type="match status" value="1"/>
</dbReference>
<dbReference type="CDD" id="cd07389">
    <property type="entry name" value="MPP_PhoD"/>
    <property type="match status" value="1"/>
</dbReference>
<dbReference type="OrthoDB" id="327733at2"/>
<dbReference type="PANTHER" id="PTHR43606:SF2">
    <property type="entry name" value="ALKALINE PHOSPHATASE FAMILY PROTEIN (AFU_ORTHOLOGUE AFUA_5G03860)"/>
    <property type="match status" value="1"/>
</dbReference>
<dbReference type="InterPro" id="IPR032093">
    <property type="entry name" value="PhoD_N"/>
</dbReference>
<proteinExistence type="predicted"/>
<evidence type="ECO:0000313" key="1">
    <source>
        <dbReference type="EMBL" id="AZU02907.1"/>
    </source>
</evidence>
<reference evidence="1 2" key="1">
    <citation type="submission" date="2016-12" db="EMBL/GenBank/DDBJ databases">
        <title>The genome of dimorphic prosthecate Glycocaulis alkaliphilus 6b-8t, isolated from crude oil dictates its adaptability in petroleum environments.</title>
        <authorList>
            <person name="Wu X.-L."/>
            <person name="Geng S."/>
        </authorList>
    </citation>
    <scope>NUCLEOTIDE SEQUENCE [LARGE SCALE GENOMIC DNA]</scope>
    <source>
        <strain evidence="1 2">6B-8</strain>
    </source>
</reference>
<evidence type="ECO:0000313" key="2">
    <source>
        <dbReference type="Proteomes" id="UP000286954"/>
    </source>
</evidence>
<dbReference type="Gene3D" id="2.60.40.380">
    <property type="entry name" value="Purple acid phosphatase-like, N-terminal"/>
    <property type="match status" value="1"/>
</dbReference>
<dbReference type="InterPro" id="IPR006311">
    <property type="entry name" value="TAT_signal"/>
</dbReference>
<dbReference type="AlphaFoldDB" id="A0A3T0E6R4"/>
<dbReference type="InterPro" id="IPR038607">
    <property type="entry name" value="PhoD-like_sf"/>
</dbReference>
<dbReference type="SUPFAM" id="SSF56300">
    <property type="entry name" value="Metallo-dependent phosphatases"/>
    <property type="match status" value="1"/>
</dbReference>
<dbReference type="InterPro" id="IPR052900">
    <property type="entry name" value="Phospholipid_Metab_Enz"/>
</dbReference>
<dbReference type="EMBL" id="CP018911">
    <property type="protein sequence ID" value="AZU02907.1"/>
    <property type="molecule type" value="Genomic_DNA"/>
</dbReference>
<sequence>MVKRIDLTRRGALLAAAGVGAGLAACSQEAPRFDPLPAPEGPFKHGVASGDPDQTSFMVWTAVTADGDVRATLEVATDESFNTVVERREISPREGVIAIDGALPVKALVEGLEPGRVYFYRFRHGDEVSPVGRTRTLPEAGVDRFRIAAFSCSNYPFGFFNAYRDAADQGDFDLVVHLGDYIYEYGYGGYGTADAERLSRMPDPMHEILTEEDYARRHALYCSDPDLQALKASAPWILIWDDHETANDAWRHGAENHDPETEGDWATRRDNALRAWHDWLPVREAEPLKARYGAVEIGDLATLIFVETRLTARSEELTLDTFPIPVESDPEDPENREAVQRWRDEVIGDPERRLIDDEQRAMIGGALNASVQAGKPWRIIANQVLMGRLEAPNYLTQTPFWLRTYMRLQGGFNWHFAQRTAHGVPLNLDSWDGFPADRERLYQTVRDAGADIVVLTGDTHNTWVNDLHDAQGNRVGTEFGVTSVTSPSPFETVNAPGVDFGTMAEDRNAEILRNNAWDKGYTRLTLTRDELIAEQMILSTIKDREFSIRPDSVWRVRPANGGPVQQVERLG</sequence>
<protein>
    <submittedName>
        <fullName evidence="1">Alkaline phosphatase</fullName>
    </submittedName>
</protein>